<dbReference type="GO" id="GO:0016491">
    <property type="term" value="F:oxidoreductase activity"/>
    <property type="evidence" value="ECO:0007669"/>
    <property type="project" value="InterPro"/>
</dbReference>
<dbReference type="Proteomes" id="UP000509367">
    <property type="component" value="Chromosome"/>
</dbReference>
<sequence length="220" mass="23877">MTAVHVDIVSDVMCPWCYIGKRRFEKAVALLDGECTVQVAWRPFQLDPTLPPEGKDRDTYLAEKFGGIERARELYRNMEKAGAGEGIPFRFDSIALSPNTLDAHRLIRWAQNAGDGTQDKVVEQLFRLFFLEGANIGDHAVLAGVAGDAGMDAAVVKALLASDADRDAVSEEIVTAQRMGVTGVPCFIFDNRYAVMGAQDADTIVDAIRQVAEQKGAATG</sequence>
<evidence type="ECO:0000259" key="1">
    <source>
        <dbReference type="Pfam" id="PF01323"/>
    </source>
</evidence>
<accession>A0A6N1VB40</accession>
<dbReference type="PANTHER" id="PTHR13887">
    <property type="entry name" value="GLUTATHIONE S-TRANSFERASE KAPPA"/>
    <property type="match status" value="1"/>
</dbReference>
<evidence type="ECO:0000313" key="3">
    <source>
        <dbReference type="Proteomes" id="UP000509367"/>
    </source>
</evidence>
<keyword evidence="3" id="KW-1185">Reference proteome</keyword>
<gene>
    <name evidence="2" type="ORF">HTY61_06515</name>
</gene>
<proteinExistence type="predicted"/>
<name>A0A6N1VB40_9HYPH</name>
<dbReference type="CDD" id="cd03024">
    <property type="entry name" value="DsbA_FrnE"/>
    <property type="match status" value="1"/>
</dbReference>
<reference evidence="2 3" key="1">
    <citation type="submission" date="2020-06" db="EMBL/GenBank/DDBJ databases">
        <title>Oricola thermophila sp. nov. isolated from a tidal sediments.</title>
        <authorList>
            <person name="Kwon K.K."/>
            <person name="Yang S.-H."/>
            <person name="Park M.-J."/>
        </authorList>
    </citation>
    <scope>NUCLEOTIDE SEQUENCE [LARGE SCALE GENOMIC DNA]</scope>
    <source>
        <strain evidence="2 3">MEBiC13590</strain>
    </source>
</reference>
<dbReference type="Gene3D" id="3.40.30.10">
    <property type="entry name" value="Glutaredoxin"/>
    <property type="match status" value="1"/>
</dbReference>
<dbReference type="PANTHER" id="PTHR13887:SF41">
    <property type="entry name" value="THIOREDOXIN SUPERFAMILY PROTEIN"/>
    <property type="match status" value="1"/>
</dbReference>
<organism evidence="2 3">
    <name type="scientific">Oricola thermophila</name>
    <dbReference type="NCBI Taxonomy" id="2742145"/>
    <lineage>
        <taxon>Bacteria</taxon>
        <taxon>Pseudomonadati</taxon>
        <taxon>Pseudomonadota</taxon>
        <taxon>Alphaproteobacteria</taxon>
        <taxon>Hyphomicrobiales</taxon>
        <taxon>Ahrensiaceae</taxon>
        <taxon>Oricola</taxon>
    </lineage>
</organism>
<dbReference type="InterPro" id="IPR001853">
    <property type="entry name" value="DSBA-like_thioredoxin_dom"/>
</dbReference>
<dbReference type="AlphaFoldDB" id="A0A6N1VB40"/>
<dbReference type="EMBL" id="CP054836">
    <property type="protein sequence ID" value="QKV18130.1"/>
    <property type="molecule type" value="Genomic_DNA"/>
</dbReference>
<dbReference type="InterPro" id="IPR036249">
    <property type="entry name" value="Thioredoxin-like_sf"/>
</dbReference>
<dbReference type="SUPFAM" id="SSF52833">
    <property type="entry name" value="Thioredoxin-like"/>
    <property type="match status" value="1"/>
</dbReference>
<dbReference type="Pfam" id="PF01323">
    <property type="entry name" value="DSBA"/>
    <property type="match status" value="1"/>
</dbReference>
<dbReference type="KEGG" id="orm:HTY61_06515"/>
<dbReference type="RefSeq" id="WP_175276026.1">
    <property type="nucleotide sequence ID" value="NZ_CP054836.1"/>
</dbReference>
<protein>
    <submittedName>
        <fullName evidence="2">DsbA family oxidoreductase</fullName>
    </submittedName>
</protein>
<evidence type="ECO:0000313" key="2">
    <source>
        <dbReference type="EMBL" id="QKV18130.1"/>
    </source>
</evidence>
<feature type="domain" description="DSBA-like thioredoxin" evidence="1">
    <location>
        <begin position="6"/>
        <end position="208"/>
    </location>
</feature>